<dbReference type="EMBL" id="WWBZ02000022">
    <property type="protein sequence ID" value="KAF4307793.1"/>
    <property type="molecule type" value="Genomic_DNA"/>
</dbReference>
<gene>
    <name evidence="3" type="ORF">GTA08_BOTSDO03867</name>
</gene>
<feature type="transmembrane region" description="Helical" evidence="2">
    <location>
        <begin position="165"/>
        <end position="191"/>
    </location>
</feature>
<feature type="transmembrane region" description="Helical" evidence="2">
    <location>
        <begin position="203"/>
        <end position="222"/>
    </location>
</feature>
<name>A0A8H4IWR5_9PEZI</name>
<dbReference type="OrthoDB" id="3210850at2759"/>
<feature type="compositionally biased region" description="Polar residues" evidence="1">
    <location>
        <begin position="260"/>
        <end position="280"/>
    </location>
</feature>
<feature type="compositionally biased region" description="Polar residues" evidence="1">
    <location>
        <begin position="320"/>
        <end position="333"/>
    </location>
</feature>
<keyword evidence="2" id="KW-0812">Transmembrane</keyword>
<accession>A0A8H4IWR5</accession>
<dbReference type="Proteomes" id="UP000572817">
    <property type="component" value="Unassembled WGS sequence"/>
</dbReference>
<feature type="region of interest" description="Disordered" evidence="1">
    <location>
        <begin position="244"/>
        <end position="342"/>
    </location>
</feature>
<keyword evidence="2" id="KW-1133">Transmembrane helix</keyword>
<feature type="transmembrane region" description="Helical" evidence="2">
    <location>
        <begin position="85"/>
        <end position="104"/>
    </location>
</feature>
<organism evidence="3 4">
    <name type="scientific">Botryosphaeria dothidea</name>
    <dbReference type="NCBI Taxonomy" id="55169"/>
    <lineage>
        <taxon>Eukaryota</taxon>
        <taxon>Fungi</taxon>
        <taxon>Dikarya</taxon>
        <taxon>Ascomycota</taxon>
        <taxon>Pezizomycotina</taxon>
        <taxon>Dothideomycetes</taxon>
        <taxon>Dothideomycetes incertae sedis</taxon>
        <taxon>Botryosphaeriales</taxon>
        <taxon>Botryosphaeriaceae</taxon>
        <taxon>Botryosphaeria</taxon>
    </lineage>
</organism>
<protein>
    <submittedName>
        <fullName evidence="3">Uncharacterized protein</fullName>
    </submittedName>
</protein>
<evidence type="ECO:0000313" key="3">
    <source>
        <dbReference type="EMBL" id="KAF4307793.1"/>
    </source>
</evidence>
<dbReference type="AlphaFoldDB" id="A0A8H4IWR5"/>
<evidence type="ECO:0000256" key="2">
    <source>
        <dbReference type="SAM" id="Phobius"/>
    </source>
</evidence>
<feature type="transmembrane region" description="Helical" evidence="2">
    <location>
        <begin position="12"/>
        <end position="34"/>
    </location>
</feature>
<keyword evidence="2" id="KW-0472">Membrane</keyword>
<dbReference type="PANTHER" id="PTHR38848:SF3">
    <property type="entry name" value="G-PROTEIN COUPLED RECEPTORS FAMILY 3 PROFILE DOMAIN-CONTAINING PROTEIN"/>
    <property type="match status" value="1"/>
</dbReference>
<evidence type="ECO:0000256" key="1">
    <source>
        <dbReference type="SAM" id="MobiDB-lite"/>
    </source>
</evidence>
<reference evidence="3" key="1">
    <citation type="submission" date="2020-04" db="EMBL/GenBank/DDBJ databases">
        <title>Genome Assembly and Annotation of Botryosphaeria dothidea sdau 11-99, a Latent Pathogen of Apple Fruit Ring Rot in China.</title>
        <authorList>
            <person name="Yu C."/>
            <person name="Diao Y."/>
            <person name="Lu Q."/>
            <person name="Zhao J."/>
            <person name="Cui S."/>
            <person name="Peng C."/>
            <person name="He B."/>
            <person name="Liu H."/>
        </authorList>
    </citation>
    <scope>NUCLEOTIDE SEQUENCE [LARGE SCALE GENOMIC DNA]</scope>
    <source>
        <strain evidence="3">Sdau11-99</strain>
    </source>
</reference>
<keyword evidence="4" id="KW-1185">Reference proteome</keyword>
<feature type="transmembrane region" description="Helical" evidence="2">
    <location>
        <begin position="124"/>
        <end position="145"/>
    </location>
</feature>
<sequence length="342" mass="38578">MPESMREEQVPLGGKIACMFVTLTGLSVIAICALQRVQDVKISLQLPLTFFLVVSIYISSFLFVFLTAIYRDVGINESRALCDGAIILCLSLYMVTKISIYFFLVERVHIVRGSRKPRMKDKLYLVNMFGMLIPYFAIFVLNVVYRFAYFDDGGVCVVGVRRPGLVPLISFDVTVNAYLTLLFLIALRRLYSYRGRCTTLRNVGLRASIGAVILGVIVIHWITKTDKTQLSPYYQQTQAVPQKPWFKPPYASGESDEISGNENPQQQATPRPMSYPSTELKNCPRMPPALVTPKRSSLDLDRIMVSPRPLQREFDGETLRGQSDSTDSMSTRGILQDPKSYP</sequence>
<proteinExistence type="predicted"/>
<feature type="transmembrane region" description="Helical" evidence="2">
    <location>
        <begin position="46"/>
        <end position="70"/>
    </location>
</feature>
<comment type="caution">
    <text evidence="3">The sequence shown here is derived from an EMBL/GenBank/DDBJ whole genome shotgun (WGS) entry which is preliminary data.</text>
</comment>
<evidence type="ECO:0000313" key="4">
    <source>
        <dbReference type="Proteomes" id="UP000572817"/>
    </source>
</evidence>
<dbReference type="PANTHER" id="PTHR38848">
    <property type="entry name" value="G-PROTEIN COUPLED RECEPTORS FAMILY 3 PROFILE DOMAIN-CONTAINING PROTEIN"/>
    <property type="match status" value="1"/>
</dbReference>